<dbReference type="Gene3D" id="3.30.70.1230">
    <property type="entry name" value="Nucleotide cyclase"/>
    <property type="match status" value="1"/>
</dbReference>
<keyword evidence="3 4" id="KW-0067">ATP-binding</keyword>
<feature type="compositionally biased region" description="Polar residues" evidence="5">
    <location>
        <begin position="1"/>
        <end position="12"/>
    </location>
</feature>
<reference evidence="7 8" key="1">
    <citation type="submission" date="2016-11" db="EMBL/GenBank/DDBJ databases">
        <authorList>
            <person name="Jaros S."/>
            <person name="Januszkiewicz K."/>
            <person name="Wedrychowicz H."/>
        </authorList>
    </citation>
    <scope>NUCLEOTIDE SEQUENCE [LARGE SCALE GENOMIC DNA]</scope>
    <source>
        <strain evidence="7 8">GAS86</strain>
    </source>
</reference>
<keyword evidence="2 4" id="KW-0547">Nucleotide-binding</keyword>
<dbReference type="InterPro" id="IPR017441">
    <property type="entry name" value="Protein_kinase_ATP_BS"/>
</dbReference>
<dbReference type="PROSITE" id="PS00107">
    <property type="entry name" value="PROTEIN_KINASE_ATP"/>
    <property type="match status" value="1"/>
</dbReference>
<dbReference type="GO" id="GO:0016020">
    <property type="term" value="C:membrane"/>
    <property type="evidence" value="ECO:0007669"/>
    <property type="project" value="UniProtKB-SubCell"/>
</dbReference>
<dbReference type="SUPFAM" id="SSF52540">
    <property type="entry name" value="P-loop containing nucleoside triphosphate hydrolases"/>
    <property type="match status" value="1"/>
</dbReference>
<dbReference type="OrthoDB" id="9758570at2"/>
<dbReference type="SUPFAM" id="SSF56112">
    <property type="entry name" value="Protein kinase-like (PK-like)"/>
    <property type="match status" value="1"/>
</dbReference>
<evidence type="ECO:0000256" key="2">
    <source>
        <dbReference type="ARBA" id="ARBA00022741"/>
    </source>
</evidence>
<dbReference type="CDD" id="cd14014">
    <property type="entry name" value="STKc_PknB_like"/>
    <property type="match status" value="1"/>
</dbReference>
<evidence type="ECO:0000256" key="4">
    <source>
        <dbReference type="PROSITE-ProRule" id="PRU10141"/>
    </source>
</evidence>
<dbReference type="SMART" id="SM00220">
    <property type="entry name" value="S_TKc"/>
    <property type="match status" value="1"/>
</dbReference>
<evidence type="ECO:0000313" key="8">
    <source>
        <dbReference type="Proteomes" id="UP000184693"/>
    </source>
</evidence>
<dbReference type="GO" id="GO:0004016">
    <property type="term" value="F:adenylate cyclase activity"/>
    <property type="evidence" value="ECO:0007669"/>
    <property type="project" value="TreeGrafter"/>
</dbReference>
<evidence type="ECO:0000256" key="5">
    <source>
        <dbReference type="SAM" id="MobiDB-lite"/>
    </source>
</evidence>
<dbReference type="EMBL" id="FSRM01000002">
    <property type="protein sequence ID" value="SIO53772.1"/>
    <property type="molecule type" value="Genomic_DNA"/>
</dbReference>
<protein>
    <submittedName>
        <fullName evidence="7">Serine/threonine protein kinase</fullName>
    </submittedName>
</protein>
<dbReference type="Pfam" id="PF13191">
    <property type="entry name" value="AAA_16"/>
    <property type="match status" value="1"/>
</dbReference>
<keyword evidence="7" id="KW-0418">Kinase</keyword>
<feature type="region of interest" description="Disordered" evidence="5">
    <location>
        <begin position="1"/>
        <end position="29"/>
    </location>
</feature>
<evidence type="ECO:0000259" key="6">
    <source>
        <dbReference type="PROSITE" id="PS50011"/>
    </source>
</evidence>
<gene>
    <name evidence="7" type="ORF">SAMN05444168_6646</name>
</gene>
<sequence>MPSTSVTSSTDSRAPAEAAHLPQTSSAPAVELHGAHSYRLGARLGEGGSGAVYRATRVDTGQTVAIKLMHEDVARTAVQRERSRARFGQETRLCETLEHPHVVALLDKGETPDGQLFAVFEFVPGKTLREMIEDEGALSAVTTGLLMTQVLEGLAAAHKQGIVHRDLKPQNVMVTATGDVLHAKILDFGIGALISDATIPDAYTLTQATEVLGSPQYCAPEQLRKEAPTLKTDLYAWGLVVIECLTGQPVMQGASIAEILYQQLSPVDVALPPAIASHPLGTVLRLALNKNPQLRAGSADELAEQFRALHFQALVGEFNYPRGSRKSRTAEAKVATLSTKAPDGASASRQVTALCCSVGIVEDSAPLTADPASLEALEASQQQWLTRCTDIAVGYGGEACGKLGDTLLFYFGAQVGIDRPARRAARAALEMARQSGRANLDDTQTPNGWRVEIAAALHVGPIAIRVPLMGEGATAATTAKLLRLATPGQILLSEEARESLDRYADYARTGLHFARAGHPSRNVYALLGERHEHAPFDSLDRNAATPLIGREREREALLQAWRGVVASAASGAQAGEGAPRLARLVVGDPGIGKSRLVYELCETVRNAGETVAYGACLPERMNHALFPILRFVAAHWQLDLEGDPASALAVLDRLIAPLACDHAAARATLSAWLGIAAGPANLRWSTARQQQALFDVLRQLIASSGQGGPVLFVIEDVQWLDRMSFDFLESLRLSPVCRSVLVVMTSRPEVLDRWRTSTERLMLRRLSRNDTRELIATLLGKADFDAATLDSITQRTAGIPLFVEEIAREFVISGAMPDAGVAQADIGAPDHQPLPASLRDMLELAFDRIDGARDTAQLAATIGLEVDAQLLADVSPHAADVLNDDLKRLLEARIVYAQHRLGGISYAFRHALIRDAAYESMPAALRRDNHARVARALGKRPERGNGMQDVNIAQHFVHARAFEEAVPHGIRAAQRALERALHDDAIRYAQTVREWLTQCDYAGRAHDAARADLSLVHAMMARFGWADPQVKGHTERLLDEVGGLKDPQLAASALWTLATYYHVASDRAAVQRIAAQLIELSVSENDPSIRVAADAMHGMSLWIDGHYAEARSAFDAALSGHIVARDAGHRRLFGLDTRAWTMASLASLMWHMDEGPDAALEMGRTAVHSATCVDHLPTIGVTLMYCARMQQCSGDREGARDTSALILRLSRTYGLNAVERYAAAIHAWSEGDRDAVAGHIEALRRSGCLLGLTYYASLIPEMDAARGDWQSALREIDACLALCETMNERYYEAELLLKKATYLFNAGSREPGEAAEETCRQALAIARKAGMTRTAARAQDMLERLQSKTFPEQLPIRPHPPMESVSE</sequence>
<dbReference type="GO" id="GO:0004674">
    <property type="term" value="F:protein serine/threonine kinase activity"/>
    <property type="evidence" value="ECO:0007669"/>
    <property type="project" value="UniProtKB-KW"/>
</dbReference>
<dbReference type="InterPro" id="IPR023889">
    <property type="entry name" value="TOMM_kin_cyc"/>
</dbReference>
<dbReference type="RefSeq" id="WP_074268438.1">
    <property type="nucleotide sequence ID" value="NZ_FSRM01000002.1"/>
</dbReference>
<dbReference type="InterPro" id="IPR027417">
    <property type="entry name" value="P-loop_NTPase"/>
</dbReference>
<dbReference type="PANTHER" id="PTHR16305">
    <property type="entry name" value="TESTICULAR SOLUBLE ADENYLYL CYCLASE"/>
    <property type="match status" value="1"/>
</dbReference>
<dbReference type="Gene3D" id="1.10.510.10">
    <property type="entry name" value="Transferase(Phosphotransferase) domain 1"/>
    <property type="match status" value="1"/>
</dbReference>
<dbReference type="NCBIfam" id="TIGR03903">
    <property type="entry name" value="TOMM_kin_cyc"/>
    <property type="match status" value="1"/>
</dbReference>
<dbReference type="Gene3D" id="1.25.40.10">
    <property type="entry name" value="Tetratricopeptide repeat domain"/>
    <property type="match status" value="1"/>
</dbReference>
<dbReference type="InterPro" id="IPR011009">
    <property type="entry name" value="Kinase-like_dom_sf"/>
</dbReference>
<keyword evidence="7" id="KW-0723">Serine/threonine-protein kinase</keyword>
<evidence type="ECO:0000256" key="1">
    <source>
        <dbReference type="ARBA" id="ARBA00004167"/>
    </source>
</evidence>
<name>A0A1N6KB36_9BURK</name>
<dbReference type="PROSITE" id="PS00108">
    <property type="entry name" value="PROTEIN_KINASE_ST"/>
    <property type="match status" value="1"/>
</dbReference>
<dbReference type="InterPro" id="IPR008271">
    <property type="entry name" value="Ser/Thr_kinase_AS"/>
</dbReference>
<dbReference type="InterPro" id="IPR029787">
    <property type="entry name" value="Nucleotide_cyclase"/>
</dbReference>
<dbReference type="PROSITE" id="PS50011">
    <property type="entry name" value="PROTEIN_KINASE_DOM"/>
    <property type="match status" value="1"/>
</dbReference>
<dbReference type="Pfam" id="PF00069">
    <property type="entry name" value="Pkinase"/>
    <property type="match status" value="1"/>
</dbReference>
<keyword evidence="7" id="KW-0808">Transferase</keyword>
<dbReference type="SUPFAM" id="SSF55073">
    <property type="entry name" value="Nucleotide cyclase"/>
    <property type="match status" value="1"/>
</dbReference>
<organism evidence="7 8">
    <name type="scientific">Paraburkholderia phenazinium</name>
    <dbReference type="NCBI Taxonomy" id="60549"/>
    <lineage>
        <taxon>Bacteria</taxon>
        <taxon>Pseudomonadati</taxon>
        <taxon>Pseudomonadota</taxon>
        <taxon>Betaproteobacteria</taxon>
        <taxon>Burkholderiales</taxon>
        <taxon>Burkholderiaceae</taxon>
        <taxon>Paraburkholderia</taxon>
    </lineage>
</organism>
<evidence type="ECO:0000313" key="7">
    <source>
        <dbReference type="EMBL" id="SIO53772.1"/>
    </source>
</evidence>
<dbReference type="GO" id="GO:0005524">
    <property type="term" value="F:ATP binding"/>
    <property type="evidence" value="ECO:0007669"/>
    <property type="project" value="UniProtKB-UniRule"/>
</dbReference>
<dbReference type="InterPro" id="IPR041664">
    <property type="entry name" value="AAA_16"/>
</dbReference>
<dbReference type="GO" id="GO:0005737">
    <property type="term" value="C:cytoplasm"/>
    <property type="evidence" value="ECO:0007669"/>
    <property type="project" value="TreeGrafter"/>
</dbReference>
<proteinExistence type="predicted"/>
<comment type="subcellular location">
    <subcellularLocation>
        <location evidence="1">Membrane</location>
        <topology evidence="1">Single-pass membrane protein</topology>
    </subcellularLocation>
</comment>
<accession>A0A1N6KB36</accession>
<dbReference type="InterPro" id="IPR011990">
    <property type="entry name" value="TPR-like_helical_dom_sf"/>
</dbReference>
<dbReference type="PANTHER" id="PTHR16305:SF28">
    <property type="entry name" value="GUANYLATE CYCLASE DOMAIN-CONTAINING PROTEIN"/>
    <property type="match status" value="1"/>
</dbReference>
<feature type="binding site" evidence="4">
    <location>
        <position position="67"/>
    </location>
    <ligand>
        <name>ATP</name>
        <dbReference type="ChEBI" id="CHEBI:30616"/>
    </ligand>
</feature>
<feature type="region of interest" description="Disordered" evidence="5">
    <location>
        <begin position="1347"/>
        <end position="1367"/>
    </location>
</feature>
<feature type="domain" description="Protein kinase" evidence="6">
    <location>
        <begin position="38"/>
        <end position="307"/>
    </location>
</feature>
<dbReference type="InterPro" id="IPR000719">
    <property type="entry name" value="Prot_kinase_dom"/>
</dbReference>
<evidence type="ECO:0000256" key="3">
    <source>
        <dbReference type="ARBA" id="ARBA00022840"/>
    </source>
</evidence>
<dbReference type="Proteomes" id="UP000184693">
    <property type="component" value="Unassembled WGS sequence"/>
</dbReference>